<dbReference type="GO" id="GO:0008233">
    <property type="term" value="F:peptidase activity"/>
    <property type="evidence" value="ECO:0007669"/>
    <property type="project" value="InterPro"/>
</dbReference>
<dbReference type="OrthoDB" id="9760627at2"/>
<dbReference type="GO" id="GO:0070490">
    <property type="term" value="P:protein pupylation"/>
    <property type="evidence" value="ECO:0007669"/>
    <property type="project" value="TreeGrafter"/>
</dbReference>
<name>A0A075JG79_9MICO</name>
<dbReference type="PANTHER" id="PTHR42307:SF2">
    <property type="entry name" value="PUP DEAMIDASE_DEPUPYLASE"/>
    <property type="match status" value="1"/>
</dbReference>
<protein>
    <submittedName>
        <fullName evidence="3">Pup deamidase/depupylase</fullName>
    </submittedName>
</protein>
<dbReference type="GO" id="GO:0016811">
    <property type="term" value="F:hydrolase activity, acting on carbon-nitrogen (but not peptide) bonds, in linear amides"/>
    <property type="evidence" value="ECO:0007669"/>
    <property type="project" value="InterPro"/>
</dbReference>
<dbReference type="GO" id="GO:0010498">
    <property type="term" value="P:proteasomal protein catabolic process"/>
    <property type="evidence" value="ECO:0007669"/>
    <property type="project" value="InterPro"/>
</dbReference>
<keyword evidence="4" id="KW-1185">Reference proteome</keyword>
<organism evidence="3 4">
    <name type="scientific">Dermacoccus nishinomiyaensis</name>
    <dbReference type="NCBI Taxonomy" id="1274"/>
    <lineage>
        <taxon>Bacteria</taxon>
        <taxon>Bacillati</taxon>
        <taxon>Actinomycetota</taxon>
        <taxon>Actinomycetes</taxon>
        <taxon>Micrococcales</taxon>
        <taxon>Dermacoccaceae</taxon>
        <taxon>Dermacoccus</taxon>
    </lineage>
</organism>
<dbReference type="HOGENOM" id="CLU_040524_1_0_11"/>
<reference evidence="3 4" key="1">
    <citation type="submission" date="2014-07" db="EMBL/GenBank/DDBJ databases">
        <title>Genome Sequencing of Dermacoccus nishinomiyaensis.</title>
        <authorList>
            <person name="Hong K.W."/>
            <person name="Chan K.G."/>
        </authorList>
    </citation>
    <scope>NUCLEOTIDE SEQUENCE [LARGE SCALE GENOMIC DNA]</scope>
    <source>
        <strain evidence="3 4">M25</strain>
    </source>
</reference>
<gene>
    <name evidence="3" type="ORF">HX89_07375</name>
</gene>
<proteinExistence type="inferred from homology"/>
<dbReference type="AlphaFoldDB" id="A0A075JG79"/>
<dbReference type="KEGG" id="dni:HX89_07375"/>
<dbReference type="Proteomes" id="UP000027986">
    <property type="component" value="Chromosome"/>
</dbReference>
<dbReference type="InterPro" id="IPR004347">
    <property type="entry name" value="Pup_ligase/deamidase"/>
</dbReference>
<dbReference type="NCBIfam" id="TIGR03688">
    <property type="entry name" value="depupylase_Dop"/>
    <property type="match status" value="1"/>
</dbReference>
<dbReference type="eggNOG" id="COG4122">
    <property type="taxonomic scope" value="Bacteria"/>
</dbReference>
<evidence type="ECO:0000313" key="3">
    <source>
        <dbReference type="EMBL" id="AIF40790.1"/>
    </source>
</evidence>
<dbReference type="PANTHER" id="PTHR42307">
    <property type="entry name" value="PUP DEAMIDASE/DEPUPYLASE"/>
    <property type="match status" value="1"/>
</dbReference>
<dbReference type="RefSeq" id="WP_038568123.1">
    <property type="nucleotide sequence ID" value="NZ_CP008889.1"/>
</dbReference>
<sequence>MTVQRIMGIETEYGVLRPGDQRTTPMVLSGLVVRAYANDVGLNAAQSRWDYSDESPLRDQRGYDIAREVAHESQLTDDIDPSFANVVLKNGARLYVDHAHPEYSSPEVTTPRDAVAYDRAGEVIMRRTAALLADDEDGPTQLYKNNTDGQGASYGTHENYLLRRDVPWARVVAGMTPFFVARQVVTGSGRVGIGTESERAGFQLTQRADFFEAEVGLETTLKRPIINTRDEPHADHRKYRRLHVIVGDANHADVANLLKMGMTSLVLGALEDEALPRIVLARPVTSMRAVSHDLTLAEPLDLVDGRAMSALDILEAYRDATHTWWQRRGDDPVEEQTREVFEHWGRVLGGLRRDPMSLAADLDWVAKKSVMEAFMTRHDVGWDDPRLRALDIQWSDVRADKGLFHTFERAGRFTRVVSDEDVARAVVEPPRDTRAWLRGKSIEAFGSDVASASWDGMVYRTRQPSSYTRIRLPEPLAGSAEQTRGWFDADVAHLIAQVGPDLVVE</sequence>
<dbReference type="PIRSF" id="PIRSF018077">
    <property type="entry name" value="UCP018077"/>
    <property type="match status" value="1"/>
</dbReference>
<dbReference type="GeneID" id="41840974"/>
<dbReference type="GO" id="GO:0005524">
    <property type="term" value="F:ATP binding"/>
    <property type="evidence" value="ECO:0007669"/>
    <property type="project" value="TreeGrafter"/>
</dbReference>
<evidence type="ECO:0000256" key="2">
    <source>
        <dbReference type="PIRSR" id="PIRSR018077-1"/>
    </source>
</evidence>
<dbReference type="EMBL" id="CP008889">
    <property type="protein sequence ID" value="AIF40790.1"/>
    <property type="molecule type" value="Genomic_DNA"/>
</dbReference>
<feature type="active site" description="Proton acceptor" evidence="2">
    <location>
        <position position="97"/>
    </location>
</feature>
<dbReference type="InterPro" id="IPR022366">
    <property type="entry name" value="Pup_deamidase"/>
</dbReference>
<evidence type="ECO:0000256" key="1">
    <source>
        <dbReference type="ARBA" id="ARBA00009114"/>
    </source>
</evidence>
<dbReference type="GO" id="GO:0019941">
    <property type="term" value="P:modification-dependent protein catabolic process"/>
    <property type="evidence" value="ECO:0007669"/>
    <property type="project" value="InterPro"/>
</dbReference>
<accession>A0A075JG79</accession>
<evidence type="ECO:0000313" key="4">
    <source>
        <dbReference type="Proteomes" id="UP000027986"/>
    </source>
</evidence>
<comment type="similarity">
    <text evidence="1">Belongs to the Pup ligase/Pup deamidase family. Pup deamidase subfamily.</text>
</comment>
<dbReference type="Pfam" id="PF03136">
    <property type="entry name" value="Pup_ligase"/>
    <property type="match status" value="1"/>
</dbReference>